<name>A0A7S4ZRI4_RHIRH</name>
<geneLocation type="plasmid" evidence="1">
    <name>pC5.7c</name>
</geneLocation>
<geneLocation type="plasmid" evidence="2">
    <name>pColt5.8b</name>
</geneLocation>
<reference evidence="1" key="1">
    <citation type="submission" date="2018-12" db="EMBL/GenBank/DDBJ databases">
        <title>Three Rhizobium rhizogenes strains isolated from the same crown gall tumor carry diverse plasmids.</title>
        <authorList>
            <person name="Pulawska J."/>
            <person name="Kuzmanovic N."/>
        </authorList>
    </citation>
    <scope>NUCLEOTIDE SEQUENCE</scope>
    <source>
        <strain evidence="1">C5.7</strain>
        <strain evidence="2">Colt5.8</strain>
        <plasmid evidence="1">pC5.7c</plasmid>
        <plasmid evidence="2">pColt5.8b</plasmid>
    </source>
</reference>
<sequence length="52" mass="5884">MPIHNPCALLDRLLQEPNESTWLEFKVNNKDPREIGEYISAHCKCSNAGGSR</sequence>
<dbReference type="EMBL" id="MK318972">
    <property type="protein sequence ID" value="QCL09749.1"/>
    <property type="molecule type" value="Genomic_DNA"/>
</dbReference>
<keyword evidence="1" id="KW-0614">Plasmid</keyword>
<evidence type="ECO:0000313" key="1">
    <source>
        <dbReference type="EMBL" id="QCL09327.1"/>
    </source>
</evidence>
<evidence type="ECO:0000313" key="2">
    <source>
        <dbReference type="EMBL" id="QCL09749.1"/>
    </source>
</evidence>
<dbReference type="AlphaFoldDB" id="A0A7S4ZRI4"/>
<proteinExistence type="predicted"/>
<accession>A0A7S4ZRI4</accession>
<organism evidence="1">
    <name type="scientific">Rhizobium rhizogenes</name>
    <name type="common">Agrobacterium rhizogenes</name>
    <dbReference type="NCBI Taxonomy" id="359"/>
    <lineage>
        <taxon>Bacteria</taxon>
        <taxon>Pseudomonadati</taxon>
        <taxon>Pseudomonadota</taxon>
        <taxon>Alphaproteobacteria</taxon>
        <taxon>Hyphomicrobiales</taxon>
        <taxon>Rhizobiaceae</taxon>
        <taxon>Rhizobium/Agrobacterium group</taxon>
        <taxon>Rhizobium</taxon>
    </lineage>
</organism>
<dbReference type="EMBL" id="MK318969">
    <property type="protein sequence ID" value="QCL09327.1"/>
    <property type="molecule type" value="Genomic_DNA"/>
</dbReference>
<dbReference type="RefSeq" id="WP_234885329.1">
    <property type="nucleotide sequence ID" value="NZ_JAAMEE010000034.1"/>
</dbReference>
<protein>
    <submittedName>
        <fullName evidence="1">Putative transcriptional regulator domain protein</fullName>
    </submittedName>
</protein>
<gene>
    <name evidence="1" type="ORF">pC5.7c_460</name>
    <name evidence="2" type="ORF">pC5.8b_258</name>
</gene>